<keyword evidence="2" id="KW-1003">Cell membrane</keyword>
<comment type="subcellular location">
    <subcellularLocation>
        <location evidence="1">Cell membrane</location>
        <topology evidence="1">Multi-pass membrane protein</topology>
    </subcellularLocation>
</comment>
<feature type="domain" description="G-protein coupled receptors family 1 profile" evidence="11">
    <location>
        <begin position="61"/>
        <end position="245"/>
    </location>
</feature>
<evidence type="ECO:0000256" key="9">
    <source>
        <dbReference type="RuleBase" id="RU000688"/>
    </source>
</evidence>
<feature type="transmembrane region" description="Helical" evidence="10">
    <location>
        <begin position="42"/>
        <end position="68"/>
    </location>
</feature>
<keyword evidence="4 10" id="KW-1133">Transmembrane helix</keyword>
<evidence type="ECO:0000256" key="6">
    <source>
        <dbReference type="ARBA" id="ARBA00023136"/>
    </source>
</evidence>
<feature type="transmembrane region" description="Helical" evidence="10">
    <location>
        <begin position="121"/>
        <end position="142"/>
    </location>
</feature>
<dbReference type="InterPro" id="IPR017452">
    <property type="entry name" value="GPCR_Rhodpsn_7TM"/>
</dbReference>
<dbReference type="PROSITE" id="PS50262">
    <property type="entry name" value="G_PROTEIN_RECEP_F1_2"/>
    <property type="match status" value="1"/>
</dbReference>
<sequence>MAAEVVAEWTEMLTTQAVPNVTFGIGDVTEREPGLDRRPASWVFMVFTGACLALAVFILVCNTVFIAACWKTRSLRTISMLYVISLAGSDMLQGVGMILQAFFYANEWVGFVMWTDFLCPWIIAIFLTCVPISILNVAFIAFDRYVYIVFPYRYPALVTAKRSKVIIAFTWLVWLSFGFSILNQPKESSDCRIRTMVRVSYIWIRFVVFFLSVAVSGFCHVSIQLTALKHIRQVGSYLNNLDKKK</sequence>
<name>A0AAV4FQR0_9GAST</name>
<accession>A0AAV4FQR0</accession>
<evidence type="ECO:0000256" key="1">
    <source>
        <dbReference type="ARBA" id="ARBA00004651"/>
    </source>
</evidence>
<dbReference type="AlphaFoldDB" id="A0AAV4FQR0"/>
<comment type="similarity">
    <text evidence="9">Belongs to the G-protein coupled receptor 1 family.</text>
</comment>
<dbReference type="Pfam" id="PF00001">
    <property type="entry name" value="7tm_1"/>
    <property type="match status" value="1"/>
</dbReference>
<keyword evidence="3 9" id="KW-0812">Transmembrane</keyword>
<evidence type="ECO:0000256" key="3">
    <source>
        <dbReference type="ARBA" id="ARBA00022692"/>
    </source>
</evidence>
<protein>
    <submittedName>
        <fullName evidence="12">Beta-1-adrenergic receptor</fullName>
    </submittedName>
</protein>
<gene>
    <name evidence="12" type="ORF">ElyMa_000461400</name>
</gene>
<keyword evidence="5 9" id="KW-0297">G-protein coupled receptor</keyword>
<evidence type="ECO:0000256" key="2">
    <source>
        <dbReference type="ARBA" id="ARBA00022475"/>
    </source>
</evidence>
<evidence type="ECO:0000313" key="13">
    <source>
        <dbReference type="Proteomes" id="UP000762676"/>
    </source>
</evidence>
<dbReference type="Proteomes" id="UP000762676">
    <property type="component" value="Unassembled WGS sequence"/>
</dbReference>
<dbReference type="GO" id="GO:0005886">
    <property type="term" value="C:plasma membrane"/>
    <property type="evidence" value="ECO:0007669"/>
    <property type="project" value="UniProtKB-SubCell"/>
</dbReference>
<comment type="caution">
    <text evidence="12">The sequence shown here is derived from an EMBL/GenBank/DDBJ whole genome shotgun (WGS) entry which is preliminary data.</text>
</comment>
<reference evidence="12 13" key="1">
    <citation type="journal article" date="2021" name="Elife">
        <title>Chloroplast acquisition without the gene transfer in kleptoplastic sea slugs, Plakobranchus ocellatus.</title>
        <authorList>
            <person name="Maeda T."/>
            <person name="Takahashi S."/>
            <person name="Yoshida T."/>
            <person name="Shimamura S."/>
            <person name="Takaki Y."/>
            <person name="Nagai Y."/>
            <person name="Toyoda A."/>
            <person name="Suzuki Y."/>
            <person name="Arimoto A."/>
            <person name="Ishii H."/>
            <person name="Satoh N."/>
            <person name="Nishiyama T."/>
            <person name="Hasebe M."/>
            <person name="Maruyama T."/>
            <person name="Minagawa J."/>
            <person name="Obokata J."/>
            <person name="Shigenobu S."/>
        </authorList>
    </citation>
    <scope>NUCLEOTIDE SEQUENCE [LARGE SCALE GENOMIC DNA]</scope>
</reference>
<dbReference type="InterPro" id="IPR050569">
    <property type="entry name" value="TAAR"/>
</dbReference>
<evidence type="ECO:0000256" key="4">
    <source>
        <dbReference type="ARBA" id="ARBA00022989"/>
    </source>
</evidence>
<evidence type="ECO:0000259" key="11">
    <source>
        <dbReference type="PROSITE" id="PS50262"/>
    </source>
</evidence>
<feature type="transmembrane region" description="Helical" evidence="10">
    <location>
        <begin position="202"/>
        <end position="223"/>
    </location>
</feature>
<dbReference type="EMBL" id="BMAT01000906">
    <property type="protein sequence ID" value="GFR75673.1"/>
    <property type="molecule type" value="Genomic_DNA"/>
</dbReference>
<evidence type="ECO:0000256" key="7">
    <source>
        <dbReference type="ARBA" id="ARBA00023170"/>
    </source>
</evidence>
<keyword evidence="8 9" id="KW-0807">Transducer</keyword>
<keyword evidence="13" id="KW-1185">Reference proteome</keyword>
<proteinExistence type="inferred from homology"/>
<evidence type="ECO:0000313" key="12">
    <source>
        <dbReference type="EMBL" id="GFR75673.1"/>
    </source>
</evidence>
<evidence type="ECO:0000256" key="8">
    <source>
        <dbReference type="ARBA" id="ARBA00023224"/>
    </source>
</evidence>
<keyword evidence="6 10" id="KW-0472">Membrane</keyword>
<dbReference type="GO" id="GO:0004930">
    <property type="term" value="F:G protein-coupled receptor activity"/>
    <property type="evidence" value="ECO:0007669"/>
    <property type="project" value="UniProtKB-KW"/>
</dbReference>
<dbReference type="PANTHER" id="PTHR24249">
    <property type="entry name" value="HISTAMINE RECEPTOR-RELATED G-PROTEIN COUPLED RECEPTOR"/>
    <property type="match status" value="1"/>
</dbReference>
<dbReference type="PROSITE" id="PS00237">
    <property type="entry name" value="G_PROTEIN_RECEP_F1_1"/>
    <property type="match status" value="1"/>
</dbReference>
<dbReference type="SUPFAM" id="SSF81321">
    <property type="entry name" value="Family A G protein-coupled receptor-like"/>
    <property type="match status" value="1"/>
</dbReference>
<organism evidence="12 13">
    <name type="scientific">Elysia marginata</name>
    <dbReference type="NCBI Taxonomy" id="1093978"/>
    <lineage>
        <taxon>Eukaryota</taxon>
        <taxon>Metazoa</taxon>
        <taxon>Spiralia</taxon>
        <taxon>Lophotrochozoa</taxon>
        <taxon>Mollusca</taxon>
        <taxon>Gastropoda</taxon>
        <taxon>Heterobranchia</taxon>
        <taxon>Euthyneura</taxon>
        <taxon>Panpulmonata</taxon>
        <taxon>Sacoglossa</taxon>
        <taxon>Placobranchoidea</taxon>
        <taxon>Plakobranchidae</taxon>
        <taxon>Elysia</taxon>
    </lineage>
</organism>
<feature type="transmembrane region" description="Helical" evidence="10">
    <location>
        <begin position="80"/>
        <end position="101"/>
    </location>
</feature>
<feature type="transmembrane region" description="Helical" evidence="10">
    <location>
        <begin position="163"/>
        <end position="182"/>
    </location>
</feature>
<dbReference type="Gene3D" id="1.20.1070.10">
    <property type="entry name" value="Rhodopsin 7-helix transmembrane proteins"/>
    <property type="match status" value="1"/>
</dbReference>
<dbReference type="PRINTS" id="PR00237">
    <property type="entry name" value="GPCRRHODOPSN"/>
</dbReference>
<evidence type="ECO:0000256" key="10">
    <source>
        <dbReference type="SAM" id="Phobius"/>
    </source>
</evidence>
<keyword evidence="7 9" id="KW-0675">Receptor</keyword>
<dbReference type="InterPro" id="IPR000276">
    <property type="entry name" value="GPCR_Rhodpsn"/>
</dbReference>
<evidence type="ECO:0000256" key="5">
    <source>
        <dbReference type="ARBA" id="ARBA00023040"/>
    </source>
</evidence>